<dbReference type="GO" id="GO:0032259">
    <property type="term" value="P:methylation"/>
    <property type="evidence" value="ECO:0007669"/>
    <property type="project" value="UniProtKB-KW"/>
</dbReference>
<dbReference type="Gene3D" id="3.40.10.10">
    <property type="entry name" value="DNA Methylphosphotriester Repair Domain"/>
    <property type="match status" value="1"/>
</dbReference>
<dbReference type="Gene3D" id="1.10.10.60">
    <property type="entry name" value="Homeodomain-like"/>
    <property type="match status" value="1"/>
</dbReference>
<dbReference type="SUPFAM" id="SSF57884">
    <property type="entry name" value="Ada DNA repair protein, N-terminal domain (N-Ada 10)"/>
    <property type="match status" value="1"/>
</dbReference>
<comment type="similarity">
    <text evidence="2">Belongs to the MGMT family.</text>
</comment>
<evidence type="ECO:0000313" key="15">
    <source>
        <dbReference type="EMBL" id="AXK43642.1"/>
    </source>
</evidence>
<dbReference type="Pfam" id="PF12833">
    <property type="entry name" value="HTH_18"/>
    <property type="match status" value="1"/>
</dbReference>
<dbReference type="OrthoDB" id="9802228at2"/>
<evidence type="ECO:0000256" key="4">
    <source>
        <dbReference type="ARBA" id="ARBA00022603"/>
    </source>
</evidence>
<keyword evidence="4 15" id="KW-0489">Methyltransferase</keyword>
<dbReference type="InterPro" id="IPR004026">
    <property type="entry name" value="Ada_DNA_repair_Zn-bd"/>
</dbReference>
<evidence type="ECO:0000256" key="1">
    <source>
        <dbReference type="ARBA" id="ARBA00001286"/>
    </source>
</evidence>
<keyword evidence="6" id="KW-0227">DNA damage</keyword>
<dbReference type="PIRSF" id="PIRSF000409">
    <property type="entry name" value="Ada"/>
    <property type="match status" value="1"/>
</dbReference>
<dbReference type="GO" id="GO:0008270">
    <property type="term" value="F:zinc ion binding"/>
    <property type="evidence" value="ECO:0007669"/>
    <property type="project" value="InterPro"/>
</dbReference>
<dbReference type="NCBIfam" id="TIGR00589">
    <property type="entry name" value="ogt"/>
    <property type="match status" value="1"/>
</dbReference>
<organism evidence="15 16">
    <name type="scientific">Erythrobacter aureus</name>
    <dbReference type="NCBI Taxonomy" id="2182384"/>
    <lineage>
        <taxon>Bacteria</taxon>
        <taxon>Pseudomonadati</taxon>
        <taxon>Pseudomonadota</taxon>
        <taxon>Alphaproteobacteria</taxon>
        <taxon>Sphingomonadales</taxon>
        <taxon>Erythrobacteraceae</taxon>
        <taxon>Erythrobacter/Porphyrobacter group</taxon>
        <taxon>Erythrobacter</taxon>
    </lineage>
</organism>
<dbReference type="PROSITE" id="PS00374">
    <property type="entry name" value="MGMT"/>
    <property type="match status" value="1"/>
</dbReference>
<evidence type="ECO:0000256" key="11">
    <source>
        <dbReference type="ARBA" id="ARBA00049348"/>
    </source>
</evidence>
<feature type="active site" description="Nucleophile; methyl group acceptor from methylphosphotriester" evidence="12">
    <location>
        <position position="38"/>
    </location>
</feature>
<accession>A0A345YI90</accession>
<dbReference type="Gene3D" id="1.10.10.10">
    <property type="entry name" value="Winged helix-like DNA-binding domain superfamily/Winged helix DNA-binding domain"/>
    <property type="match status" value="1"/>
</dbReference>
<dbReference type="InterPro" id="IPR001497">
    <property type="entry name" value="MethylDNA_cys_MeTrfase_AS"/>
</dbReference>
<evidence type="ECO:0000256" key="5">
    <source>
        <dbReference type="ARBA" id="ARBA00022679"/>
    </source>
</evidence>
<dbReference type="Pfam" id="PF02805">
    <property type="entry name" value="Ada_Zn_binding"/>
    <property type="match status" value="1"/>
</dbReference>
<keyword evidence="16" id="KW-1185">Reference proteome</keyword>
<dbReference type="InterPro" id="IPR018060">
    <property type="entry name" value="HTH_AraC"/>
</dbReference>
<feature type="binding site" evidence="13">
    <location>
        <position position="72"/>
    </location>
    <ligand>
        <name>Zn(2+)</name>
        <dbReference type="ChEBI" id="CHEBI:29105"/>
    </ligand>
</feature>
<dbReference type="FunFam" id="1.10.10.10:FF:000214">
    <property type="entry name" value="Methylated-DNA--protein-cysteine methyltransferase"/>
    <property type="match status" value="1"/>
</dbReference>
<proteinExistence type="inferred from homology"/>
<keyword evidence="13" id="KW-0479">Metal-binding</keyword>
<evidence type="ECO:0000256" key="2">
    <source>
        <dbReference type="ARBA" id="ARBA00008711"/>
    </source>
</evidence>
<dbReference type="InterPro" id="IPR008332">
    <property type="entry name" value="MethylG_MeTrfase_N"/>
</dbReference>
<evidence type="ECO:0000256" key="9">
    <source>
        <dbReference type="ARBA" id="ARBA00023163"/>
    </source>
</evidence>
<evidence type="ECO:0000256" key="3">
    <source>
        <dbReference type="ARBA" id="ARBA00011918"/>
    </source>
</evidence>
<sequence>MENIVTITDDIAWAAVLRRDRAFDGRFVTGVLTTGIYCRPSCAARHPSRGNVRFFADGAAARAAGLRACKRCLPDDVGRDEAAVLAAIDEIRGAEDAPSLAALAQLTGYSPTHFQRVFKRAIGLSPAAYARALREERARDALAAADSVTGAIYEAGYGSASRFYDDTKGRLGMMPSDWRDGGRGRIIHWTLVDTTLGSMLVAATEKGVCCLSFDEGEEELRARFPNAALVEAGDEFRRLFEQATAAVEQPVNATTAEIPLDVKGTAFQQRVWQALREIPAGETRSYGELAAALGNPKASRAVGGANGANNIAVLIPCHRVIAADGGLGGYAYGTEIKAELLRRETK</sequence>
<dbReference type="NCBIfam" id="NF011964">
    <property type="entry name" value="PRK15435.1"/>
    <property type="match status" value="1"/>
</dbReference>
<comment type="catalytic activity">
    <reaction evidence="11">
        <text>a 6-O-methyl-2'-deoxyguanosine in DNA + L-cysteinyl-[protein] = S-methyl-L-cysteinyl-[protein] + a 2'-deoxyguanosine in DNA</text>
        <dbReference type="Rhea" id="RHEA:24000"/>
        <dbReference type="Rhea" id="RHEA-COMP:10131"/>
        <dbReference type="Rhea" id="RHEA-COMP:10132"/>
        <dbReference type="Rhea" id="RHEA-COMP:11367"/>
        <dbReference type="Rhea" id="RHEA-COMP:11368"/>
        <dbReference type="ChEBI" id="CHEBI:29950"/>
        <dbReference type="ChEBI" id="CHEBI:82612"/>
        <dbReference type="ChEBI" id="CHEBI:85445"/>
        <dbReference type="ChEBI" id="CHEBI:85448"/>
        <dbReference type="EC" id="2.1.1.63"/>
    </reaction>
</comment>
<dbReference type="InterPro" id="IPR036631">
    <property type="entry name" value="MGMT_N_sf"/>
</dbReference>
<dbReference type="GO" id="GO:0043565">
    <property type="term" value="F:sequence-specific DNA binding"/>
    <property type="evidence" value="ECO:0007669"/>
    <property type="project" value="InterPro"/>
</dbReference>
<dbReference type="InterPro" id="IPR009057">
    <property type="entry name" value="Homeodomain-like_sf"/>
</dbReference>
<feature type="binding site" evidence="13">
    <location>
        <position position="69"/>
    </location>
    <ligand>
        <name>Zn(2+)</name>
        <dbReference type="ChEBI" id="CHEBI:29105"/>
    </ligand>
</feature>
<dbReference type="PANTHER" id="PTHR10815:SF14">
    <property type="entry name" value="BIFUNCTIONAL TRANSCRIPTIONAL ACTIVATOR_DNA REPAIR ENZYME ADA"/>
    <property type="match status" value="1"/>
</dbReference>
<dbReference type="RefSeq" id="WP_115417955.1">
    <property type="nucleotide sequence ID" value="NZ_CP031357.1"/>
</dbReference>
<dbReference type="GO" id="GO:0006281">
    <property type="term" value="P:DNA repair"/>
    <property type="evidence" value="ECO:0007669"/>
    <property type="project" value="UniProtKB-KW"/>
</dbReference>
<evidence type="ECO:0000256" key="7">
    <source>
        <dbReference type="ARBA" id="ARBA00023015"/>
    </source>
</evidence>
<dbReference type="SUPFAM" id="SSF53155">
    <property type="entry name" value="Methylated DNA-protein cysteine methyltransferase domain"/>
    <property type="match status" value="1"/>
</dbReference>
<dbReference type="SUPFAM" id="SSF46689">
    <property type="entry name" value="Homeodomain-like"/>
    <property type="match status" value="1"/>
</dbReference>
<feature type="binding site" evidence="13">
    <location>
        <position position="42"/>
    </location>
    <ligand>
        <name>Zn(2+)</name>
        <dbReference type="ChEBI" id="CHEBI:29105"/>
    </ligand>
</feature>
<feature type="domain" description="HTH araC/xylS-type" evidence="14">
    <location>
        <begin position="82"/>
        <end position="181"/>
    </location>
</feature>
<dbReference type="SUPFAM" id="SSF46767">
    <property type="entry name" value="Methylated DNA-protein cysteine methyltransferase, C-terminal domain"/>
    <property type="match status" value="1"/>
</dbReference>
<dbReference type="CDD" id="cd06445">
    <property type="entry name" value="ATase"/>
    <property type="match status" value="1"/>
</dbReference>
<dbReference type="InterPro" id="IPR036388">
    <property type="entry name" value="WH-like_DNA-bd_sf"/>
</dbReference>
<evidence type="ECO:0000256" key="12">
    <source>
        <dbReference type="PIRSR" id="PIRSR000409-1"/>
    </source>
</evidence>
<keyword evidence="5 15" id="KW-0808">Transferase</keyword>
<dbReference type="Pfam" id="PF01035">
    <property type="entry name" value="DNA_binding_1"/>
    <property type="match status" value="1"/>
</dbReference>
<dbReference type="AlphaFoldDB" id="A0A345YI90"/>
<dbReference type="GO" id="GO:0003700">
    <property type="term" value="F:DNA-binding transcription factor activity"/>
    <property type="evidence" value="ECO:0007669"/>
    <property type="project" value="InterPro"/>
</dbReference>
<dbReference type="Gene3D" id="3.30.160.70">
    <property type="entry name" value="Methylated DNA-protein cysteine methyltransferase domain"/>
    <property type="match status" value="1"/>
</dbReference>
<reference evidence="16" key="1">
    <citation type="submission" date="2018-07" db="EMBL/GenBank/DDBJ databases">
        <title>Genome sequence of Erythrobacter strain YH-07, an antagonistic bacterium isolated from Yellow Sea.</title>
        <authorList>
            <person name="Tang T."/>
            <person name="Liu Q."/>
            <person name="Sun X."/>
        </authorList>
    </citation>
    <scope>NUCLEOTIDE SEQUENCE [LARGE SCALE GENOMIC DNA]</scope>
    <source>
        <strain evidence="16">YH-07</strain>
    </source>
</reference>
<dbReference type="EMBL" id="CP031357">
    <property type="protein sequence ID" value="AXK43642.1"/>
    <property type="molecule type" value="Genomic_DNA"/>
</dbReference>
<comment type="cofactor">
    <cofactor evidence="13">
        <name>Zn(2+)</name>
        <dbReference type="ChEBI" id="CHEBI:29105"/>
    </cofactor>
    <text evidence="13">Binds 1 zinc ion per subunit.</text>
</comment>
<dbReference type="InterPro" id="IPR035451">
    <property type="entry name" value="Ada-like_dom_sf"/>
</dbReference>
<dbReference type="EC" id="2.1.1.63" evidence="3"/>
<dbReference type="KEGG" id="err:DVR09_12565"/>
<dbReference type="InterPro" id="IPR014048">
    <property type="entry name" value="MethylDNA_cys_MeTrfase_DNA-bd"/>
</dbReference>
<name>A0A345YI90_9SPHN</name>
<keyword evidence="9" id="KW-0804">Transcription</keyword>
<dbReference type="PANTHER" id="PTHR10815">
    <property type="entry name" value="METHYLATED-DNA--PROTEIN-CYSTEINE METHYLTRANSFERASE"/>
    <property type="match status" value="1"/>
</dbReference>
<gene>
    <name evidence="15" type="ORF">DVR09_12565</name>
</gene>
<keyword evidence="15" id="KW-0238">DNA-binding</keyword>
<protein>
    <recommendedName>
        <fullName evidence="3">methylated-DNA--[protein]-cysteine S-methyltransferase</fullName>
        <ecNumber evidence="3">2.1.1.63</ecNumber>
    </recommendedName>
</protein>
<comment type="catalytic activity">
    <reaction evidence="1">
        <text>a 4-O-methyl-thymidine in DNA + L-cysteinyl-[protein] = a thymidine in DNA + S-methyl-L-cysteinyl-[protein]</text>
        <dbReference type="Rhea" id="RHEA:53428"/>
        <dbReference type="Rhea" id="RHEA-COMP:10131"/>
        <dbReference type="Rhea" id="RHEA-COMP:10132"/>
        <dbReference type="Rhea" id="RHEA-COMP:13555"/>
        <dbReference type="Rhea" id="RHEA-COMP:13556"/>
        <dbReference type="ChEBI" id="CHEBI:29950"/>
        <dbReference type="ChEBI" id="CHEBI:82612"/>
        <dbReference type="ChEBI" id="CHEBI:137386"/>
        <dbReference type="ChEBI" id="CHEBI:137387"/>
        <dbReference type="EC" id="2.1.1.63"/>
    </reaction>
</comment>
<evidence type="ECO:0000256" key="8">
    <source>
        <dbReference type="ARBA" id="ARBA00023159"/>
    </source>
</evidence>
<evidence type="ECO:0000256" key="13">
    <source>
        <dbReference type="PIRSR" id="PIRSR000409-3"/>
    </source>
</evidence>
<evidence type="ECO:0000259" key="14">
    <source>
        <dbReference type="PROSITE" id="PS01124"/>
    </source>
</evidence>
<dbReference type="InterPro" id="IPR036217">
    <property type="entry name" value="MethylDNA_cys_MeTrfase_DNAb"/>
</dbReference>
<dbReference type="InterPro" id="IPR016221">
    <property type="entry name" value="Bifunct_regulatory_prot_Ada"/>
</dbReference>
<dbReference type="Proteomes" id="UP000254508">
    <property type="component" value="Chromosome"/>
</dbReference>
<evidence type="ECO:0000256" key="10">
    <source>
        <dbReference type="ARBA" id="ARBA00023204"/>
    </source>
</evidence>
<evidence type="ECO:0000313" key="16">
    <source>
        <dbReference type="Proteomes" id="UP000254508"/>
    </source>
</evidence>
<dbReference type="PROSITE" id="PS01124">
    <property type="entry name" value="HTH_ARAC_FAMILY_2"/>
    <property type="match status" value="1"/>
</dbReference>
<feature type="binding site" evidence="13">
    <location>
        <position position="38"/>
    </location>
    <ligand>
        <name>Zn(2+)</name>
        <dbReference type="ChEBI" id="CHEBI:29105"/>
    </ligand>
</feature>
<dbReference type="SMART" id="SM00342">
    <property type="entry name" value="HTH_ARAC"/>
    <property type="match status" value="1"/>
</dbReference>
<dbReference type="GO" id="GO:0003908">
    <property type="term" value="F:methylated-DNA-[protein]-cysteine S-methyltransferase activity"/>
    <property type="evidence" value="ECO:0007669"/>
    <property type="project" value="UniProtKB-EC"/>
</dbReference>
<keyword evidence="8" id="KW-0010">Activator</keyword>
<keyword evidence="13" id="KW-0862">Zinc</keyword>
<keyword evidence="7" id="KW-0805">Transcription regulation</keyword>
<evidence type="ECO:0000256" key="6">
    <source>
        <dbReference type="ARBA" id="ARBA00022763"/>
    </source>
</evidence>
<feature type="active site" description="Nucleophile; methyl group acceptor from either O6-methylguanine or O4-methylthymine" evidence="12">
    <location>
        <position position="317"/>
    </location>
</feature>
<dbReference type="Pfam" id="PF02870">
    <property type="entry name" value="Methyltransf_1N"/>
    <property type="match status" value="1"/>
</dbReference>
<keyword evidence="10" id="KW-0234">DNA repair</keyword>